<dbReference type="AlphaFoldDB" id="A0A554LII0"/>
<proteinExistence type="predicted"/>
<evidence type="ECO:0000313" key="1">
    <source>
        <dbReference type="EMBL" id="TSC92695.1"/>
    </source>
</evidence>
<name>A0A554LII0_9BACT</name>
<dbReference type="EMBL" id="VMGK01000016">
    <property type="protein sequence ID" value="TSC92695.1"/>
    <property type="molecule type" value="Genomic_DNA"/>
</dbReference>
<accession>A0A554LII0</accession>
<sequence length="230" mass="25988">MKDSQKDLITASLKGIASQIPIVGGLATAYSEYENSTKIRRMEAFFTDLDKKFKSNQEKIDKDYIKTDEAAQLLEKVVRSISEESDIEKRKLLTNYLLNSYSYRFSKKTEKLIILNAIQVMTPLQVFVLDLIRDHIPPDNVIIGSDYNPDASDKPIIKYVSEKTIVEYFASNNGIAAEEIEATLFSMMGQGLLETHSTRGWTTVGGKMGIIGYRPTKLGLLVLEYLKENE</sequence>
<gene>
    <name evidence="1" type="ORF">CEN89_532</name>
</gene>
<reference evidence="1 2" key="1">
    <citation type="submission" date="2017-07" db="EMBL/GenBank/DDBJ databases">
        <title>Mechanisms for carbon and nitrogen cycling indicate functional differentiation within the Candidate Phyla Radiation.</title>
        <authorList>
            <person name="Danczak R.E."/>
            <person name="Johnston M.D."/>
            <person name="Kenah C."/>
            <person name="Slattery M."/>
            <person name="Wrighton K.C."/>
            <person name="Wilkins M.J."/>
        </authorList>
    </citation>
    <scope>NUCLEOTIDE SEQUENCE [LARGE SCALE GENOMIC DNA]</scope>
    <source>
        <strain evidence="1">Licking1014_7</strain>
    </source>
</reference>
<comment type="caution">
    <text evidence="1">The sequence shown here is derived from an EMBL/GenBank/DDBJ whole genome shotgun (WGS) entry which is preliminary data.</text>
</comment>
<evidence type="ECO:0000313" key="2">
    <source>
        <dbReference type="Proteomes" id="UP000315689"/>
    </source>
</evidence>
<dbReference type="Proteomes" id="UP000315689">
    <property type="component" value="Unassembled WGS sequence"/>
</dbReference>
<protein>
    <submittedName>
        <fullName evidence="1">Uncharacterized protein</fullName>
    </submittedName>
</protein>
<organism evidence="1 2">
    <name type="scientific">Candidatus Berkelbacteria bacterium Licking1014_7</name>
    <dbReference type="NCBI Taxonomy" id="2017147"/>
    <lineage>
        <taxon>Bacteria</taxon>
        <taxon>Candidatus Berkelbacteria</taxon>
    </lineage>
</organism>